<sequence>MQVQSVNTALTPPLQNESAPQQRAQLAAAETSKVSAEAVKVSSDAVQASRATADSGDVKKAVEKLNQTVTSFNRSLQFSVDEDTKMNIVKLVDVDSKEVIRQIPSEEVLSIAKAIDKLQGMLIEEKA</sequence>
<protein>
    <submittedName>
        <fullName evidence="2">Flagellar protein FlaG</fullName>
    </submittedName>
</protein>
<dbReference type="InterPro" id="IPR005186">
    <property type="entry name" value="FlaG"/>
</dbReference>
<evidence type="ECO:0000313" key="2">
    <source>
        <dbReference type="EMBL" id="MFC4161601.1"/>
    </source>
</evidence>
<feature type="region of interest" description="Disordered" evidence="1">
    <location>
        <begin position="1"/>
        <end position="28"/>
    </location>
</feature>
<dbReference type="InterPro" id="IPR035924">
    <property type="entry name" value="FlaG-like_sf"/>
</dbReference>
<dbReference type="Pfam" id="PF03646">
    <property type="entry name" value="FlaG"/>
    <property type="match status" value="1"/>
</dbReference>
<comment type="caution">
    <text evidence="2">The sequence shown here is derived from an EMBL/GenBank/DDBJ whole genome shotgun (WGS) entry which is preliminary data.</text>
</comment>
<proteinExistence type="predicted"/>
<dbReference type="Proteomes" id="UP001595791">
    <property type="component" value="Unassembled WGS sequence"/>
</dbReference>
<gene>
    <name evidence="2" type="ORF">ACFOW7_19885</name>
</gene>
<keyword evidence="2" id="KW-0966">Cell projection</keyword>
<dbReference type="SUPFAM" id="SSF160214">
    <property type="entry name" value="FlaG-like"/>
    <property type="match status" value="1"/>
</dbReference>
<dbReference type="Gene3D" id="3.30.160.170">
    <property type="entry name" value="FlaG-like"/>
    <property type="match status" value="1"/>
</dbReference>
<accession>A0ABV8MWB4</accession>
<name>A0ABV8MWB4_9NEIS</name>
<keyword evidence="3" id="KW-1185">Reference proteome</keyword>
<organism evidence="2 3">
    <name type="scientific">Chitinimonas lacunae</name>
    <dbReference type="NCBI Taxonomy" id="1963018"/>
    <lineage>
        <taxon>Bacteria</taxon>
        <taxon>Pseudomonadati</taxon>
        <taxon>Pseudomonadota</taxon>
        <taxon>Betaproteobacteria</taxon>
        <taxon>Neisseriales</taxon>
        <taxon>Chitinibacteraceae</taxon>
        <taxon>Chitinimonas</taxon>
    </lineage>
</organism>
<keyword evidence="2" id="KW-0969">Cilium</keyword>
<feature type="compositionally biased region" description="Polar residues" evidence="1">
    <location>
        <begin position="1"/>
        <end position="24"/>
    </location>
</feature>
<dbReference type="PANTHER" id="PTHR37166:SF1">
    <property type="entry name" value="PROTEIN FLAG"/>
    <property type="match status" value="1"/>
</dbReference>
<keyword evidence="2" id="KW-0282">Flagellum</keyword>
<dbReference type="PANTHER" id="PTHR37166">
    <property type="entry name" value="PROTEIN FLAG"/>
    <property type="match status" value="1"/>
</dbReference>
<reference evidence="3" key="1">
    <citation type="journal article" date="2019" name="Int. J. Syst. Evol. Microbiol.">
        <title>The Global Catalogue of Microorganisms (GCM) 10K type strain sequencing project: providing services to taxonomists for standard genome sequencing and annotation.</title>
        <authorList>
            <consortium name="The Broad Institute Genomics Platform"/>
            <consortium name="The Broad Institute Genome Sequencing Center for Infectious Disease"/>
            <person name="Wu L."/>
            <person name="Ma J."/>
        </authorList>
    </citation>
    <scope>NUCLEOTIDE SEQUENCE [LARGE SCALE GENOMIC DNA]</scope>
    <source>
        <strain evidence="3">LMG 29894</strain>
    </source>
</reference>
<dbReference type="EMBL" id="JBHSBU010000001">
    <property type="protein sequence ID" value="MFC4161601.1"/>
    <property type="molecule type" value="Genomic_DNA"/>
</dbReference>
<evidence type="ECO:0000256" key="1">
    <source>
        <dbReference type="SAM" id="MobiDB-lite"/>
    </source>
</evidence>
<dbReference type="RefSeq" id="WP_378167724.1">
    <property type="nucleotide sequence ID" value="NZ_JBHSBU010000001.1"/>
</dbReference>
<evidence type="ECO:0000313" key="3">
    <source>
        <dbReference type="Proteomes" id="UP001595791"/>
    </source>
</evidence>